<evidence type="ECO:0000256" key="1">
    <source>
        <dbReference type="ARBA" id="ARBA00022598"/>
    </source>
</evidence>
<dbReference type="Pfam" id="PF00501">
    <property type="entry name" value="AMP-binding"/>
    <property type="match status" value="1"/>
</dbReference>
<dbReference type="SUPFAM" id="SSF56801">
    <property type="entry name" value="Acetyl-CoA synthetase-like"/>
    <property type="match status" value="1"/>
</dbReference>
<evidence type="ECO:0000259" key="2">
    <source>
        <dbReference type="Pfam" id="PF00501"/>
    </source>
</evidence>
<keyword evidence="1" id="KW-0436">Ligase</keyword>
<name>A0A7N0UR97_KALFE</name>
<dbReference type="InterPro" id="IPR000873">
    <property type="entry name" value="AMP-dep_synth/lig_dom"/>
</dbReference>
<dbReference type="PANTHER" id="PTHR24096:SF425">
    <property type="entry name" value="4-COUMARATE--COA LIGASE-LIKE 7"/>
    <property type="match status" value="1"/>
</dbReference>
<dbReference type="Gene3D" id="3.40.50.12780">
    <property type="entry name" value="N-terminal domain of ligase-like"/>
    <property type="match status" value="1"/>
</dbReference>
<protein>
    <recommendedName>
        <fullName evidence="2">AMP-dependent synthetase/ligase domain-containing protein</fullName>
    </recommendedName>
</protein>
<dbReference type="PANTHER" id="PTHR24096">
    <property type="entry name" value="LONG-CHAIN-FATTY-ACID--COA LIGASE"/>
    <property type="match status" value="1"/>
</dbReference>
<reference evidence="3" key="1">
    <citation type="submission" date="2021-01" db="UniProtKB">
        <authorList>
            <consortium name="EnsemblPlants"/>
        </authorList>
    </citation>
    <scope>IDENTIFICATION</scope>
</reference>
<dbReference type="InterPro" id="IPR042099">
    <property type="entry name" value="ANL_N_sf"/>
</dbReference>
<dbReference type="GO" id="GO:0016405">
    <property type="term" value="F:CoA-ligase activity"/>
    <property type="evidence" value="ECO:0007669"/>
    <property type="project" value="TreeGrafter"/>
</dbReference>
<evidence type="ECO:0000313" key="4">
    <source>
        <dbReference type="Proteomes" id="UP000594263"/>
    </source>
</evidence>
<dbReference type="Gramene" id="Kaladp0081s0246.1.v1.1">
    <property type="protein sequence ID" value="Kaladp0081s0246.1.v1.1.CDS.1"/>
    <property type="gene ID" value="Kaladp0081s0246.v1.1"/>
</dbReference>
<accession>A0A7N0UR97</accession>
<dbReference type="Proteomes" id="UP000594263">
    <property type="component" value="Unplaced"/>
</dbReference>
<dbReference type="AlphaFoldDB" id="A0A7N0UR97"/>
<dbReference type="EnsemblPlants" id="Kaladp0081s0246.1.v1.1">
    <property type="protein sequence ID" value="Kaladp0081s0246.1.v1.1.CDS.1"/>
    <property type="gene ID" value="Kaladp0081s0246.v1.1"/>
</dbReference>
<proteinExistence type="predicted"/>
<keyword evidence="4" id="KW-1185">Reference proteome</keyword>
<sequence length="177" mass="19358">MEKSGYSSNGVCHSLRHLLNFRADPNLTLVPFKPPPYTLTNINAETGESITYQILQYTLIKVTHGLKNLGIGKGDSVLIFTPNSIHFPRCFLGIATTGAVVKPVSTISQLSKQVKDSNPQRIITVDKVKGFNLLSGDFKSKTGSGSRQCEGYSILPASETSRFRINVSRGSSKIDRQ</sequence>
<evidence type="ECO:0000313" key="3">
    <source>
        <dbReference type="EnsemblPlants" id="Kaladp0081s0246.1.v1.1.CDS.1"/>
    </source>
</evidence>
<organism evidence="3 4">
    <name type="scientific">Kalanchoe fedtschenkoi</name>
    <name type="common">Lavender scallops</name>
    <name type="synonym">South American air plant</name>
    <dbReference type="NCBI Taxonomy" id="63787"/>
    <lineage>
        <taxon>Eukaryota</taxon>
        <taxon>Viridiplantae</taxon>
        <taxon>Streptophyta</taxon>
        <taxon>Embryophyta</taxon>
        <taxon>Tracheophyta</taxon>
        <taxon>Spermatophyta</taxon>
        <taxon>Magnoliopsida</taxon>
        <taxon>eudicotyledons</taxon>
        <taxon>Gunneridae</taxon>
        <taxon>Pentapetalae</taxon>
        <taxon>Saxifragales</taxon>
        <taxon>Crassulaceae</taxon>
        <taxon>Kalanchoe</taxon>
    </lineage>
</organism>
<feature type="domain" description="AMP-dependent synthetase/ligase" evidence="2">
    <location>
        <begin position="45"/>
        <end position="128"/>
    </location>
</feature>